<evidence type="ECO:0000313" key="3">
    <source>
        <dbReference type="Proteomes" id="UP000494301"/>
    </source>
</evidence>
<evidence type="ECO:0000313" key="2">
    <source>
        <dbReference type="EMBL" id="CAB3962523.1"/>
    </source>
</evidence>
<proteinExistence type="predicted"/>
<dbReference type="EMBL" id="CABWIL020000005">
    <property type="protein sequence ID" value="CAB3962523.1"/>
    <property type="molecule type" value="Genomic_DNA"/>
</dbReference>
<sequence>MELSFSWGWYFLAMLAMMVLCIGLSQFRPGRDNKDDHGKR</sequence>
<organism evidence="2 3">
    <name type="scientific">Burkholderia aenigmatica</name>
    <dbReference type="NCBI Taxonomy" id="2015348"/>
    <lineage>
        <taxon>Bacteria</taxon>
        <taxon>Pseudomonadati</taxon>
        <taxon>Pseudomonadota</taxon>
        <taxon>Betaproteobacteria</taxon>
        <taxon>Burkholderiales</taxon>
        <taxon>Burkholderiaceae</taxon>
        <taxon>Burkholderia</taxon>
        <taxon>Burkholderia cepacia complex</taxon>
    </lineage>
</organism>
<feature type="transmembrane region" description="Helical" evidence="1">
    <location>
        <begin position="6"/>
        <end position="24"/>
    </location>
</feature>
<protein>
    <submittedName>
        <fullName evidence="2">Uncharacterized protein</fullName>
    </submittedName>
</protein>
<keyword evidence="1" id="KW-1133">Transmembrane helix</keyword>
<keyword evidence="1" id="KW-0472">Membrane</keyword>
<gene>
    <name evidence="2" type="ORF">BLA3211_01861</name>
</gene>
<keyword evidence="1" id="KW-0812">Transmembrane</keyword>
<reference evidence="2 3" key="1">
    <citation type="submission" date="2020-04" db="EMBL/GenBank/DDBJ databases">
        <authorList>
            <person name="Depoorter E."/>
        </authorList>
    </citation>
    <scope>NUCLEOTIDE SEQUENCE [LARGE SCALE GENOMIC DNA]</scope>
    <source>
        <strain evidence="2 3">BCC0217</strain>
    </source>
</reference>
<dbReference type="Proteomes" id="UP000494301">
    <property type="component" value="Unassembled WGS sequence"/>
</dbReference>
<evidence type="ECO:0000256" key="1">
    <source>
        <dbReference type="SAM" id="Phobius"/>
    </source>
</evidence>
<dbReference type="AlphaFoldDB" id="A0A6J5IWU6"/>
<accession>A0A6J5IWU6</accession>
<name>A0A6J5IWU6_9BURK</name>